<protein>
    <submittedName>
        <fullName evidence="2">Alpha/beta hydrolase</fullName>
    </submittedName>
</protein>
<sequence length="300" mass="33691">MNALSRIVIGLFSLFFAVLAAPDADARIVKIENFASSFVKARNVSILLPPDYDGSSKRYPVIYMHDGQNLFEPGYAYGGKEWGVDEAMAGRKKQAIIIGVWNTDLRGREYLPAKVAANLPADLRARIEGLHGGASLADNYLRFLVEELKPYIDRSYRTKTDRKSTSLMGSSMGGLISLYAMGEYPEIFGNAAALSIHWPLADPTKASEADRDAIVAAFDKWMKQSRMRPGPNRFYTDHGSVNLDSFYAPYSSRMDKLFAAAGWRRNRNWSSRVFEGTDHNEAAWRERVDIPLDFLLSRTK</sequence>
<dbReference type="GO" id="GO:0016787">
    <property type="term" value="F:hydrolase activity"/>
    <property type="evidence" value="ECO:0007669"/>
    <property type="project" value="UniProtKB-KW"/>
</dbReference>
<comment type="caution">
    <text evidence="2">The sequence shown here is derived from an EMBL/GenBank/DDBJ whole genome shotgun (WGS) entry which is preliminary data.</text>
</comment>
<dbReference type="InterPro" id="IPR050583">
    <property type="entry name" value="Mycobacterial_A85_antigen"/>
</dbReference>
<gene>
    <name evidence="2" type="ORF">ACFSAG_02360</name>
</gene>
<feature type="signal peptide" evidence="1">
    <location>
        <begin position="1"/>
        <end position="20"/>
    </location>
</feature>
<proteinExistence type="predicted"/>
<dbReference type="PANTHER" id="PTHR48098:SF6">
    <property type="entry name" value="FERRI-BACILLIBACTIN ESTERASE BESA"/>
    <property type="match status" value="1"/>
</dbReference>
<dbReference type="Gene3D" id="3.40.50.1820">
    <property type="entry name" value="alpha/beta hydrolase"/>
    <property type="match status" value="1"/>
</dbReference>
<dbReference type="SUPFAM" id="SSF53474">
    <property type="entry name" value="alpha/beta-Hydrolases"/>
    <property type="match status" value="1"/>
</dbReference>
<dbReference type="PANTHER" id="PTHR48098">
    <property type="entry name" value="ENTEROCHELIN ESTERASE-RELATED"/>
    <property type="match status" value="1"/>
</dbReference>
<accession>A0ABW4MBI5</accession>
<name>A0ABW4MBI5_9SPHN</name>
<reference evidence="3" key="1">
    <citation type="journal article" date="2019" name="Int. J. Syst. Evol. Microbiol.">
        <title>The Global Catalogue of Microorganisms (GCM) 10K type strain sequencing project: providing services to taxonomists for standard genome sequencing and annotation.</title>
        <authorList>
            <consortium name="The Broad Institute Genomics Platform"/>
            <consortium name="The Broad Institute Genome Sequencing Center for Infectious Disease"/>
            <person name="Wu L."/>
            <person name="Ma J."/>
        </authorList>
    </citation>
    <scope>NUCLEOTIDE SEQUENCE [LARGE SCALE GENOMIC DNA]</scope>
    <source>
        <strain evidence="3">CGMCC 1.12449</strain>
    </source>
</reference>
<dbReference type="InterPro" id="IPR000801">
    <property type="entry name" value="Esterase-like"/>
</dbReference>
<evidence type="ECO:0000313" key="3">
    <source>
        <dbReference type="Proteomes" id="UP001597215"/>
    </source>
</evidence>
<keyword evidence="2" id="KW-0378">Hydrolase</keyword>
<evidence type="ECO:0000313" key="2">
    <source>
        <dbReference type="EMBL" id="MFD1765685.1"/>
    </source>
</evidence>
<feature type="chain" id="PRO_5045615487" evidence="1">
    <location>
        <begin position="21"/>
        <end position="300"/>
    </location>
</feature>
<dbReference type="InterPro" id="IPR029058">
    <property type="entry name" value="AB_hydrolase_fold"/>
</dbReference>
<keyword evidence="1" id="KW-0732">Signal</keyword>
<keyword evidence="3" id="KW-1185">Reference proteome</keyword>
<dbReference type="Proteomes" id="UP001597215">
    <property type="component" value="Unassembled WGS sequence"/>
</dbReference>
<evidence type="ECO:0000256" key="1">
    <source>
        <dbReference type="SAM" id="SignalP"/>
    </source>
</evidence>
<dbReference type="RefSeq" id="WP_381511053.1">
    <property type="nucleotide sequence ID" value="NZ_JBHUEL010000002.1"/>
</dbReference>
<dbReference type="Pfam" id="PF00756">
    <property type="entry name" value="Esterase"/>
    <property type="match status" value="1"/>
</dbReference>
<dbReference type="EMBL" id="JBHUEL010000002">
    <property type="protein sequence ID" value="MFD1765685.1"/>
    <property type="molecule type" value="Genomic_DNA"/>
</dbReference>
<organism evidence="2 3">
    <name type="scientific">Sphingorhabdus buctiana</name>
    <dbReference type="NCBI Taxonomy" id="1508805"/>
    <lineage>
        <taxon>Bacteria</taxon>
        <taxon>Pseudomonadati</taxon>
        <taxon>Pseudomonadota</taxon>
        <taxon>Alphaproteobacteria</taxon>
        <taxon>Sphingomonadales</taxon>
        <taxon>Sphingomonadaceae</taxon>
        <taxon>Sphingorhabdus</taxon>
    </lineage>
</organism>